<evidence type="ECO:0000256" key="6">
    <source>
        <dbReference type="SAM" id="Phobius"/>
    </source>
</evidence>
<feature type="domain" description="EamA" evidence="7">
    <location>
        <begin position="10"/>
        <end position="134"/>
    </location>
</feature>
<evidence type="ECO:0000256" key="3">
    <source>
        <dbReference type="ARBA" id="ARBA00022692"/>
    </source>
</evidence>
<comment type="caution">
    <text evidence="8">The sequence shown here is derived from an EMBL/GenBank/DDBJ whole genome shotgun (WGS) entry which is preliminary data.</text>
</comment>
<comment type="similarity">
    <text evidence="2">Belongs to the EamA transporter family.</text>
</comment>
<evidence type="ECO:0000313" key="8">
    <source>
        <dbReference type="EMBL" id="MDK2122472.1"/>
    </source>
</evidence>
<dbReference type="Pfam" id="PF00892">
    <property type="entry name" value="EamA"/>
    <property type="match status" value="2"/>
</dbReference>
<proteinExistence type="inferred from homology"/>
<feature type="transmembrane region" description="Helical" evidence="6">
    <location>
        <begin position="140"/>
        <end position="164"/>
    </location>
</feature>
<evidence type="ECO:0000256" key="5">
    <source>
        <dbReference type="ARBA" id="ARBA00023136"/>
    </source>
</evidence>
<evidence type="ECO:0000313" key="9">
    <source>
        <dbReference type="Proteomes" id="UP001172778"/>
    </source>
</evidence>
<dbReference type="PANTHER" id="PTHR32322:SF2">
    <property type="entry name" value="EAMA DOMAIN-CONTAINING PROTEIN"/>
    <property type="match status" value="1"/>
</dbReference>
<dbReference type="Proteomes" id="UP001172778">
    <property type="component" value="Unassembled WGS sequence"/>
</dbReference>
<feature type="transmembrane region" description="Helical" evidence="6">
    <location>
        <begin position="208"/>
        <end position="230"/>
    </location>
</feature>
<comment type="subcellular location">
    <subcellularLocation>
        <location evidence="1">Membrane</location>
        <topology evidence="1">Multi-pass membrane protein</topology>
    </subcellularLocation>
</comment>
<accession>A0ABT7DV00</accession>
<dbReference type="InterPro" id="IPR000620">
    <property type="entry name" value="EamA_dom"/>
</dbReference>
<feature type="transmembrane region" description="Helical" evidence="6">
    <location>
        <begin position="30"/>
        <end position="53"/>
    </location>
</feature>
<keyword evidence="9" id="KW-1185">Reference proteome</keyword>
<feature type="transmembrane region" description="Helical" evidence="6">
    <location>
        <begin position="90"/>
        <end position="111"/>
    </location>
</feature>
<reference evidence="8" key="1">
    <citation type="submission" date="2023-03" db="EMBL/GenBank/DDBJ databases">
        <title>Chitinimonas shenzhenensis gen. nov., sp. nov., a novel member of family Burkholderiaceae isolated from activated sludge collected in Shen Zhen, China.</title>
        <authorList>
            <person name="Wang X."/>
        </authorList>
    </citation>
    <scope>NUCLEOTIDE SEQUENCE</scope>
    <source>
        <strain evidence="8">DQS-5</strain>
    </source>
</reference>
<sequence>MPTSLAYPAVVFIWSTTALAISWSVGGMSFMSALVGRMALGTLFAVLALFLLGRSFPMGRAAWRNYLIAGGAMVSSMLCTYWAAQSVSSGLIAVLYGLSPLVTALLASLIVGERPGRGELVGIGLALLGLWLIFSGRLSIGHGGVLAILAVLAGVVLQALGAVLTKKYGSEVPPMATAAGALLVSAVGSGLVWLLFDRQLPQAVSARGIWAVVYLASVGSVLAMSLYFLLIQRLPTSHVALITLITPVTALWLGHVLNGESVEPHVWQGSLVILAGLAVHQLPLWLKRRR</sequence>
<dbReference type="EMBL" id="JARRAF010000001">
    <property type="protein sequence ID" value="MDK2122472.1"/>
    <property type="molecule type" value="Genomic_DNA"/>
</dbReference>
<name>A0ABT7DV00_9NEIS</name>
<evidence type="ECO:0000256" key="1">
    <source>
        <dbReference type="ARBA" id="ARBA00004141"/>
    </source>
</evidence>
<evidence type="ECO:0000256" key="2">
    <source>
        <dbReference type="ARBA" id="ARBA00007362"/>
    </source>
</evidence>
<feature type="transmembrane region" description="Helical" evidence="6">
    <location>
        <begin position="65"/>
        <end position="84"/>
    </location>
</feature>
<dbReference type="SUPFAM" id="SSF103481">
    <property type="entry name" value="Multidrug resistance efflux transporter EmrE"/>
    <property type="match status" value="2"/>
</dbReference>
<evidence type="ECO:0000256" key="4">
    <source>
        <dbReference type="ARBA" id="ARBA00022989"/>
    </source>
</evidence>
<feature type="domain" description="EamA" evidence="7">
    <location>
        <begin position="146"/>
        <end position="279"/>
    </location>
</feature>
<dbReference type="PANTHER" id="PTHR32322">
    <property type="entry name" value="INNER MEMBRANE TRANSPORTER"/>
    <property type="match status" value="1"/>
</dbReference>
<feature type="transmembrane region" description="Helical" evidence="6">
    <location>
        <begin position="266"/>
        <end position="286"/>
    </location>
</feature>
<dbReference type="InterPro" id="IPR050638">
    <property type="entry name" value="AA-Vitamin_Transporters"/>
</dbReference>
<organism evidence="8 9">
    <name type="scientific">Parachitinimonas caeni</name>
    <dbReference type="NCBI Taxonomy" id="3031301"/>
    <lineage>
        <taxon>Bacteria</taxon>
        <taxon>Pseudomonadati</taxon>
        <taxon>Pseudomonadota</taxon>
        <taxon>Betaproteobacteria</taxon>
        <taxon>Neisseriales</taxon>
        <taxon>Chitinibacteraceae</taxon>
        <taxon>Parachitinimonas</taxon>
    </lineage>
</organism>
<dbReference type="RefSeq" id="WP_284098760.1">
    <property type="nucleotide sequence ID" value="NZ_JARRAF010000001.1"/>
</dbReference>
<keyword evidence="3 6" id="KW-0812">Transmembrane</keyword>
<keyword evidence="5 6" id="KW-0472">Membrane</keyword>
<feature type="transmembrane region" description="Helical" evidence="6">
    <location>
        <begin position="176"/>
        <end position="196"/>
    </location>
</feature>
<gene>
    <name evidence="8" type="ORF">PZA18_00240</name>
</gene>
<evidence type="ECO:0000259" key="7">
    <source>
        <dbReference type="Pfam" id="PF00892"/>
    </source>
</evidence>
<feature type="transmembrane region" description="Helical" evidence="6">
    <location>
        <begin position="237"/>
        <end position="254"/>
    </location>
</feature>
<keyword evidence="4 6" id="KW-1133">Transmembrane helix</keyword>
<protein>
    <submittedName>
        <fullName evidence="8">EamA family transporter</fullName>
    </submittedName>
</protein>
<feature type="transmembrane region" description="Helical" evidence="6">
    <location>
        <begin position="118"/>
        <end position="134"/>
    </location>
</feature>
<dbReference type="InterPro" id="IPR037185">
    <property type="entry name" value="EmrE-like"/>
</dbReference>